<keyword evidence="2" id="KW-1133">Transmembrane helix</keyword>
<sequence>MESSLGRAARGFGRVVLLVVLLGSLVVGAVGWWWNVELPRGADRVRKADVENNLRLVEEAPGRLRRAAADGAVTAGEAATSLDPHWTATRTAGRLLITAYYRVDPRDPGLDRCVRYALSVPLGAGSSVERMDLRADSPECEELSRHTSPADHDAPVA</sequence>
<feature type="region of interest" description="Disordered" evidence="1">
    <location>
        <begin position="129"/>
        <end position="157"/>
    </location>
</feature>
<comment type="caution">
    <text evidence="3">The sequence shown here is derived from an EMBL/GenBank/DDBJ whole genome shotgun (WGS) entry which is preliminary data.</text>
</comment>
<feature type="transmembrane region" description="Helical" evidence="2">
    <location>
        <begin position="12"/>
        <end position="34"/>
    </location>
</feature>
<keyword evidence="2" id="KW-0812">Transmembrane</keyword>
<dbReference type="Proteomes" id="UP001501237">
    <property type="component" value="Unassembled WGS sequence"/>
</dbReference>
<dbReference type="RefSeq" id="WP_344826042.1">
    <property type="nucleotide sequence ID" value="NZ_BAAAUV010000005.1"/>
</dbReference>
<gene>
    <name evidence="3" type="ORF">GCM10010468_23180</name>
</gene>
<accession>A0ABP6Q7C6</accession>
<name>A0ABP6Q7C6_9ACTN</name>
<evidence type="ECO:0000256" key="1">
    <source>
        <dbReference type="SAM" id="MobiDB-lite"/>
    </source>
</evidence>
<dbReference type="EMBL" id="BAAAUV010000005">
    <property type="protein sequence ID" value="GAA3207189.1"/>
    <property type="molecule type" value="Genomic_DNA"/>
</dbReference>
<evidence type="ECO:0000313" key="4">
    <source>
        <dbReference type="Proteomes" id="UP001501237"/>
    </source>
</evidence>
<evidence type="ECO:0000313" key="3">
    <source>
        <dbReference type="EMBL" id="GAA3207189.1"/>
    </source>
</evidence>
<protein>
    <submittedName>
        <fullName evidence="3">Uncharacterized protein</fullName>
    </submittedName>
</protein>
<evidence type="ECO:0000256" key="2">
    <source>
        <dbReference type="SAM" id="Phobius"/>
    </source>
</evidence>
<reference evidence="4" key="1">
    <citation type="journal article" date="2019" name="Int. J. Syst. Evol. Microbiol.">
        <title>The Global Catalogue of Microorganisms (GCM) 10K type strain sequencing project: providing services to taxonomists for standard genome sequencing and annotation.</title>
        <authorList>
            <consortium name="The Broad Institute Genomics Platform"/>
            <consortium name="The Broad Institute Genome Sequencing Center for Infectious Disease"/>
            <person name="Wu L."/>
            <person name="Ma J."/>
        </authorList>
    </citation>
    <scope>NUCLEOTIDE SEQUENCE [LARGE SCALE GENOMIC DNA]</scope>
    <source>
        <strain evidence="4">JCM 9377</strain>
    </source>
</reference>
<proteinExistence type="predicted"/>
<keyword evidence="4" id="KW-1185">Reference proteome</keyword>
<keyword evidence="2" id="KW-0472">Membrane</keyword>
<organism evidence="3 4">
    <name type="scientific">Actinocorallia longicatena</name>
    <dbReference type="NCBI Taxonomy" id="111803"/>
    <lineage>
        <taxon>Bacteria</taxon>
        <taxon>Bacillati</taxon>
        <taxon>Actinomycetota</taxon>
        <taxon>Actinomycetes</taxon>
        <taxon>Streptosporangiales</taxon>
        <taxon>Thermomonosporaceae</taxon>
        <taxon>Actinocorallia</taxon>
    </lineage>
</organism>